<accession>A0A3T0MY06</accession>
<dbReference type="Pfam" id="PF04588">
    <property type="entry name" value="HIG_1_N"/>
    <property type="match status" value="1"/>
</dbReference>
<dbReference type="Proteomes" id="UP000283063">
    <property type="component" value="Chromosome"/>
</dbReference>
<feature type="transmembrane region" description="Helical" evidence="4">
    <location>
        <begin position="46"/>
        <end position="62"/>
    </location>
</feature>
<keyword evidence="2 4" id="KW-1133">Transmembrane helix</keyword>
<dbReference type="AlphaFoldDB" id="A0A3T0MY06"/>
<proteinExistence type="predicted"/>
<dbReference type="PROSITE" id="PS51503">
    <property type="entry name" value="HIG1"/>
    <property type="match status" value="1"/>
</dbReference>
<dbReference type="InterPro" id="IPR007667">
    <property type="entry name" value="Hypoxia_induced_domain"/>
</dbReference>
<keyword evidence="7" id="KW-1185">Reference proteome</keyword>
<evidence type="ECO:0000256" key="1">
    <source>
        <dbReference type="ARBA" id="ARBA00022692"/>
    </source>
</evidence>
<organism evidence="6 7">
    <name type="scientific">Parasedimentitalea marina</name>
    <dbReference type="NCBI Taxonomy" id="2483033"/>
    <lineage>
        <taxon>Bacteria</taxon>
        <taxon>Pseudomonadati</taxon>
        <taxon>Pseudomonadota</taxon>
        <taxon>Alphaproteobacteria</taxon>
        <taxon>Rhodobacterales</taxon>
        <taxon>Paracoccaceae</taxon>
        <taxon>Parasedimentitalea</taxon>
    </lineage>
</organism>
<evidence type="ECO:0000256" key="4">
    <source>
        <dbReference type="SAM" id="Phobius"/>
    </source>
</evidence>
<name>A0A3T0MY06_9RHOB</name>
<evidence type="ECO:0000256" key="2">
    <source>
        <dbReference type="ARBA" id="ARBA00022989"/>
    </source>
</evidence>
<keyword evidence="1 4" id="KW-0812">Transmembrane</keyword>
<evidence type="ECO:0000313" key="6">
    <source>
        <dbReference type="EMBL" id="AZV76644.1"/>
    </source>
</evidence>
<feature type="domain" description="HIG1" evidence="5">
    <location>
        <begin position="1"/>
        <end position="68"/>
    </location>
</feature>
<dbReference type="EMBL" id="CP033219">
    <property type="protein sequence ID" value="AZV76644.1"/>
    <property type="molecule type" value="Genomic_DNA"/>
</dbReference>
<dbReference type="KEGG" id="sedi:EBB79_01195"/>
<protein>
    <submittedName>
        <fullName evidence="6">Twin transmembrane helix small protein</fullName>
    </submittedName>
</protein>
<gene>
    <name evidence="6" type="ORF">EBB79_01195</name>
</gene>
<dbReference type="NCBIfam" id="NF033233">
    <property type="entry name" value="twin_helix"/>
    <property type="match status" value="1"/>
</dbReference>
<reference evidence="6 7" key="1">
    <citation type="submission" date="2018-10" db="EMBL/GenBank/DDBJ databases">
        <title>Parasedimentitalea marina sp. nov., a psychrophilic bacterium isolated from deep seawater of the New Britain Trench.</title>
        <authorList>
            <person name="Cao J."/>
        </authorList>
    </citation>
    <scope>NUCLEOTIDE SEQUENCE [LARGE SCALE GENOMIC DNA]</scope>
    <source>
        <strain evidence="6 7">W43</strain>
    </source>
</reference>
<feature type="transmembrane region" description="Helical" evidence="4">
    <location>
        <begin position="6"/>
        <end position="25"/>
    </location>
</feature>
<evidence type="ECO:0000256" key="3">
    <source>
        <dbReference type="ARBA" id="ARBA00023136"/>
    </source>
</evidence>
<dbReference type="RefSeq" id="WP_127747088.1">
    <property type="nucleotide sequence ID" value="NZ_CP033219.1"/>
</dbReference>
<evidence type="ECO:0000259" key="5">
    <source>
        <dbReference type="PROSITE" id="PS51503"/>
    </source>
</evidence>
<evidence type="ECO:0000313" key="7">
    <source>
        <dbReference type="Proteomes" id="UP000283063"/>
    </source>
</evidence>
<dbReference type="OrthoDB" id="7284889at2"/>
<sequence>MADTLFYLVVAAMAAVVVSLVIGIAGYGKGGEFNKRNGNKMMRFRLLFQFIAVLLIIAYVYLRSQGGS</sequence>
<keyword evidence="3 4" id="KW-0472">Membrane</keyword>